<evidence type="ECO:0000256" key="3">
    <source>
        <dbReference type="ARBA" id="ARBA00022777"/>
    </source>
</evidence>
<protein>
    <submittedName>
        <fullName evidence="5">Fructokinase</fullName>
    </submittedName>
</protein>
<dbReference type="RefSeq" id="WP_006282750.1">
    <property type="nucleotide sequence ID" value="NZ_BPTR01000001.1"/>
</dbReference>
<evidence type="ECO:0000313" key="6">
    <source>
        <dbReference type="Proteomes" id="UP000887043"/>
    </source>
</evidence>
<name>A0AA37HWS3_SEGBR</name>
<dbReference type="AlphaFoldDB" id="A0AA37HWS3"/>
<dbReference type="InterPro" id="IPR050306">
    <property type="entry name" value="PfkB_Carbo_kinase"/>
</dbReference>
<dbReference type="PROSITE" id="PS00584">
    <property type="entry name" value="PFKB_KINASES_2"/>
    <property type="match status" value="1"/>
</dbReference>
<dbReference type="InterPro" id="IPR011611">
    <property type="entry name" value="PfkB_dom"/>
</dbReference>
<dbReference type="Proteomes" id="UP000887043">
    <property type="component" value="Unassembled WGS sequence"/>
</dbReference>
<dbReference type="CDD" id="cd01167">
    <property type="entry name" value="bac_FRK"/>
    <property type="match status" value="1"/>
</dbReference>
<evidence type="ECO:0000256" key="1">
    <source>
        <dbReference type="ARBA" id="ARBA00010688"/>
    </source>
</evidence>
<dbReference type="PANTHER" id="PTHR43085:SF57">
    <property type="entry name" value="CARBOHYDRATE KINASE PFKB DOMAIN-CONTAINING PROTEIN"/>
    <property type="match status" value="1"/>
</dbReference>
<evidence type="ECO:0000259" key="4">
    <source>
        <dbReference type="Pfam" id="PF00294"/>
    </source>
</evidence>
<comment type="caution">
    <text evidence="5">The sequence shown here is derived from an EMBL/GenBank/DDBJ whole genome shotgun (WGS) entry which is preliminary data.</text>
</comment>
<feature type="domain" description="Carbohydrate kinase PfkB" evidence="4">
    <location>
        <begin position="2"/>
        <end position="261"/>
    </location>
</feature>
<dbReference type="SUPFAM" id="SSF53613">
    <property type="entry name" value="Ribokinase-like"/>
    <property type="match status" value="1"/>
</dbReference>
<evidence type="ECO:0000313" key="5">
    <source>
        <dbReference type="EMBL" id="GJG27882.1"/>
    </source>
</evidence>
<organism evidence="5 6">
    <name type="scientific">Segatella bryantii</name>
    <name type="common">Prevotella bryantii</name>
    <dbReference type="NCBI Taxonomy" id="77095"/>
    <lineage>
        <taxon>Bacteria</taxon>
        <taxon>Pseudomonadati</taxon>
        <taxon>Bacteroidota</taxon>
        <taxon>Bacteroidia</taxon>
        <taxon>Bacteroidales</taxon>
        <taxon>Prevotellaceae</taxon>
        <taxon>Segatella</taxon>
    </lineage>
</organism>
<dbReference type="Pfam" id="PF00294">
    <property type="entry name" value="PfkB"/>
    <property type="match status" value="1"/>
</dbReference>
<dbReference type="EMBL" id="BPTR01000001">
    <property type="protein sequence ID" value="GJG27882.1"/>
    <property type="molecule type" value="Genomic_DNA"/>
</dbReference>
<comment type="similarity">
    <text evidence="1">Belongs to the carbohydrate kinase PfkB family.</text>
</comment>
<gene>
    <name evidence="5" type="ORF">PRRU23_15820</name>
</gene>
<proteinExistence type="inferred from homology"/>
<dbReference type="Gene3D" id="3.40.1190.20">
    <property type="match status" value="1"/>
</dbReference>
<dbReference type="InterPro" id="IPR002173">
    <property type="entry name" value="Carboh/pur_kinase_PfkB_CS"/>
</dbReference>
<keyword evidence="3" id="KW-0418">Kinase</keyword>
<keyword evidence="2" id="KW-0808">Transferase</keyword>
<sequence length="312" mass="34849">MRKVIGIGETVLDIIFKQGKPVSALPGGSTFNAIISLARSGVNTTFISETGNDRVGDQVINFMKKNGVSSDNVSVFPDSRTPLALAFLDENNNADYIFYKDHPHDQLEFSFPEVNRDDIVLFGSFFAVNPVVRPQVAGFLEYAKEHGAILYYDVNYRPSHRTDIMKITPNLLDNLEFADIVRGSHEDFDVLYKMPDPDKVYTSEISFYCKKFICTLGAQPIQLRAEGGFKKSYPVSDTDTVSTVGAGDNFNAGLIYGMIRNHITRDDIDHGLTEEQWDSIVTAGQQFSTECCKDIYNYISPEFGANMKALLK</sequence>
<reference evidence="5" key="1">
    <citation type="submission" date="2021-08" db="EMBL/GenBank/DDBJ databases">
        <title>Prevotella lacticifex sp. nov., isolated from rumen of cow.</title>
        <authorList>
            <person name="Shinkai T."/>
            <person name="Ikeyama N."/>
            <person name="Kumagai M."/>
            <person name="Ohmori H."/>
            <person name="Sakamoto M."/>
            <person name="Ohkuma M."/>
            <person name="Mitsumori M."/>
        </authorList>
    </citation>
    <scope>NUCLEOTIDE SEQUENCE</scope>
    <source>
        <strain evidence="5">DSM 11371</strain>
    </source>
</reference>
<accession>A0AA37HWS3</accession>
<dbReference type="PANTHER" id="PTHR43085">
    <property type="entry name" value="HEXOKINASE FAMILY MEMBER"/>
    <property type="match status" value="1"/>
</dbReference>
<dbReference type="InterPro" id="IPR029056">
    <property type="entry name" value="Ribokinase-like"/>
</dbReference>
<dbReference type="GO" id="GO:0016301">
    <property type="term" value="F:kinase activity"/>
    <property type="evidence" value="ECO:0007669"/>
    <property type="project" value="UniProtKB-KW"/>
</dbReference>
<evidence type="ECO:0000256" key="2">
    <source>
        <dbReference type="ARBA" id="ARBA00022679"/>
    </source>
</evidence>